<dbReference type="PANTHER" id="PTHR30069">
    <property type="entry name" value="TONB-DEPENDENT OUTER MEMBRANE RECEPTOR"/>
    <property type="match status" value="1"/>
</dbReference>
<dbReference type="GO" id="GO:0044718">
    <property type="term" value="P:siderophore transmembrane transport"/>
    <property type="evidence" value="ECO:0007669"/>
    <property type="project" value="TreeGrafter"/>
</dbReference>
<evidence type="ECO:0000256" key="5">
    <source>
        <dbReference type="ARBA" id="ARBA00022729"/>
    </source>
</evidence>
<evidence type="ECO:0000313" key="11">
    <source>
        <dbReference type="EMBL" id="PZF73786.1"/>
    </source>
</evidence>
<dbReference type="InterPro" id="IPR037066">
    <property type="entry name" value="Plug_dom_sf"/>
</dbReference>
<evidence type="ECO:0000256" key="7">
    <source>
        <dbReference type="ARBA" id="ARBA00023237"/>
    </source>
</evidence>
<evidence type="ECO:0000256" key="1">
    <source>
        <dbReference type="ARBA" id="ARBA00004571"/>
    </source>
</evidence>
<keyword evidence="6 8" id="KW-0472">Membrane</keyword>
<evidence type="ECO:0000256" key="2">
    <source>
        <dbReference type="ARBA" id="ARBA00022448"/>
    </source>
</evidence>
<keyword evidence="7 8" id="KW-0998">Cell outer membrane</keyword>
<organism evidence="11 12">
    <name type="scientific">Taibaiella soli</name>
    <dbReference type="NCBI Taxonomy" id="1649169"/>
    <lineage>
        <taxon>Bacteria</taxon>
        <taxon>Pseudomonadati</taxon>
        <taxon>Bacteroidota</taxon>
        <taxon>Chitinophagia</taxon>
        <taxon>Chitinophagales</taxon>
        <taxon>Chitinophagaceae</taxon>
        <taxon>Taibaiella</taxon>
    </lineage>
</organism>
<sequence>MQDMTRTLRYLFLLLFIGISGEALAQAGELFGTVLDATKQPAIGAIINVESGGISKGGTAADIDGNYSIKPLQPGRYTVKVQYAGHNPITVSDVLISPDNATKLNFSMETSKGNVLKEVQVKYVRPLVDNARPGTNNTMTREQIKNMPTRNTADIASLSTGVYQQKQGQTNLNIGGGRSNGTLYMIDGVMVSGGANSVNLPPDAIDQMEVITSGIPAKYGDASGGVIKLTTRGISKNFRGGVNVEHSLDGYNNNYVAFNISGPFMSRMVNDIKKPIVGFFLSGDYRSYKDNDPSYGGNYVVNDAKLADMREHPLVAVGTATGVPNLRPATEFVTMSDLTTQKAKVNASGNRATLLGKLDYEITPGTNLTVGGSFNYTNYYDYNRALTLFAPDAMQKSNQYTGRGYIRFTQRFGKSATGDKKENNKISNAYYTVQADYQKDYISTEDPNNKRNPFLYGYVGKFVENQTPVYSPGLDTATQVDHNAILLQGYQGTGITYTPSNVNPYLSNYTSQYYALGGTNPTALNNIPSNGAYLRNGDNPGYTYSLWPGVGYPQTGYGYSRADQFSFGVDASFDYKHNKTTHAIEFGLYYQQRTERDYQYGVRGRSVWTIMRQLTSANVNNNLDHSNPIYIVNGQQYTKDQIDAGDVIPGPGDTVTYNRAYNGDPTHVGGFDYNLRQKLGASNHDYIQPDAMDPSTFSMNMFTPDELLNSGKPLVSYYGYDYLGNVVNGQVNFNDFFTAKDANGNYTRTIGAYRPNYMAGYISDAVRFKDILFTIGVRIERFDNNTKVLKDPYSTSPTYSLSQIMSNNNDPENHSQANFGTNGIPSNIGSGYVVYVDDNASVKPTVTGYRNGDTWYDATGREVADPNILKQESGRDLQPYLQRNTDGTAIPKISDAGYDPTGAFTDYKPQVNVMPRISFSFPINDVGLIYAHYDVIMQRPKSFSSVLTGTQAYASPVDYMYIQQNGSSVIIGNNNLKPERLTNYEVGFQQKLSDLSAITLNAFYKERRDQIQARPYLYAYPTTYYTYANKDFSSTKGLGVKYELRRVNHISMLLSYTLQFAEGTGSTATSSYGNGTAGLQQNLIQASLPNLMLVNPLDYDSRHNIAASIDYRYAAGEGPEIGGLKVFQNAGINLMFNARSGEPYTHYAEAQSLAVDASNSRTIQGGINGNRLPWHYMFNLKIDKDFALSFNNKKDEASATKRKYYVNAYVMINNLLNTRDVLQVYPYTGRSDDDGYLTSPQGIQFTSNQTNPKSYSDLYTALMRNPSYLNNPRRIILGLSFNF</sequence>
<gene>
    <name evidence="11" type="ORF">DN068_05445</name>
</gene>
<evidence type="ECO:0000259" key="10">
    <source>
        <dbReference type="Pfam" id="PF07715"/>
    </source>
</evidence>
<dbReference type="InterPro" id="IPR036942">
    <property type="entry name" value="Beta-barrel_TonB_sf"/>
</dbReference>
<evidence type="ECO:0000256" key="6">
    <source>
        <dbReference type="ARBA" id="ARBA00023136"/>
    </source>
</evidence>
<feature type="domain" description="TonB-dependent receptor plug" evidence="10">
    <location>
        <begin position="133"/>
        <end position="226"/>
    </location>
</feature>
<dbReference type="GO" id="GO:0015344">
    <property type="term" value="F:siderophore uptake transmembrane transporter activity"/>
    <property type="evidence" value="ECO:0007669"/>
    <property type="project" value="TreeGrafter"/>
</dbReference>
<keyword evidence="4 8" id="KW-0812">Transmembrane</keyword>
<dbReference type="Pfam" id="PF13620">
    <property type="entry name" value="CarboxypepD_reg"/>
    <property type="match status" value="1"/>
</dbReference>
<comment type="subcellular location">
    <subcellularLocation>
        <location evidence="1 8">Cell outer membrane</location>
        <topology evidence="1 8">Multi-pass membrane protein</topology>
    </subcellularLocation>
</comment>
<dbReference type="PROSITE" id="PS52016">
    <property type="entry name" value="TONB_DEPENDENT_REC_3"/>
    <property type="match status" value="1"/>
</dbReference>
<dbReference type="Proteomes" id="UP000248745">
    <property type="component" value="Unassembled WGS sequence"/>
</dbReference>
<keyword evidence="5 9" id="KW-0732">Signal</keyword>
<dbReference type="PANTHER" id="PTHR30069:SF29">
    <property type="entry name" value="HEMOGLOBIN AND HEMOGLOBIN-HAPTOGLOBIN-BINDING PROTEIN 1-RELATED"/>
    <property type="match status" value="1"/>
</dbReference>
<evidence type="ECO:0000256" key="9">
    <source>
        <dbReference type="SAM" id="SignalP"/>
    </source>
</evidence>
<name>A0A2W2BK09_9BACT</name>
<feature type="chain" id="PRO_5016064995" description="TonB-dependent receptor plug domain-containing protein" evidence="9">
    <location>
        <begin position="26"/>
        <end position="1283"/>
    </location>
</feature>
<keyword evidence="12" id="KW-1185">Reference proteome</keyword>
<dbReference type="InterPro" id="IPR008969">
    <property type="entry name" value="CarboxyPept-like_regulatory"/>
</dbReference>
<dbReference type="SUPFAM" id="SSF49464">
    <property type="entry name" value="Carboxypeptidase regulatory domain-like"/>
    <property type="match status" value="1"/>
</dbReference>
<keyword evidence="3 8" id="KW-1134">Transmembrane beta strand</keyword>
<keyword evidence="2 8" id="KW-0813">Transport</keyword>
<dbReference type="Gene3D" id="2.60.40.1120">
    <property type="entry name" value="Carboxypeptidase-like, regulatory domain"/>
    <property type="match status" value="1"/>
</dbReference>
<feature type="signal peptide" evidence="9">
    <location>
        <begin position="1"/>
        <end position="25"/>
    </location>
</feature>
<evidence type="ECO:0000256" key="8">
    <source>
        <dbReference type="PROSITE-ProRule" id="PRU01360"/>
    </source>
</evidence>
<proteinExistence type="inferred from homology"/>
<protein>
    <recommendedName>
        <fullName evidence="10">TonB-dependent receptor plug domain-containing protein</fullName>
    </recommendedName>
</protein>
<accession>A0A2W2BK09</accession>
<dbReference type="Pfam" id="PF07715">
    <property type="entry name" value="Plug"/>
    <property type="match status" value="1"/>
</dbReference>
<evidence type="ECO:0000256" key="4">
    <source>
        <dbReference type="ARBA" id="ARBA00022692"/>
    </source>
</evidence>
<dbReference type="Gene3D" id="2.40.170.20">
    <property type="entry name" value="TonB-dependent receptor, beta-barrel domain"/>
    <property type="match status" value="1"/>
</dbReference>
<dbReference type="Gene3D" id="2.170.130.10">
    <property type="entry name" value="TonB-dependent receptor, plug domain"/>
    <property type="match status" value="1"/>
</dbReference>
<dbReference type="SUPFAM" id="SSF56935">
    <property type="entry name" value="Porins"/>
    <property type="match status" value="1"/>
</dbReference>
<dbReference type="InterPro" id="IPR012910">
    <property type="entry name" value="Plug_dom"/>
</dbReference>
<reference evidence="11 12" key="1">
    <citation type="submission" date="2018-06" db="EMBL/GenBank/DDBJ databases">
        <title>Mucibacter soli gen. nov., sp. nov., a new member of the family Chitinophagaceae producing mucin.</title>
        <authorList>
            <person name="Kim M.-K."/>
            <person name="Park S."/>
            <person name="Kim T.-S."/>
            <person name="Joung Y."/>
            <person name="Han J.-H."/>
            <person name="Kim S.B."/>
        </authorList>
    </citation>
    <scope>NUCLEOTIDE SEQUENCE [LARGE SCALE GENOMIC DNA]</scope>
    <source>
        <strain evidence="11 12">R1-15</strain>
    </source>
</reference>
<evidence type="ECO:0000313" key="12">
    <source>
        <dbReference type="Proteomes" id="UP000248745"/>
    </source>
</evidence>
<comment type="similarity">
    <text evidence="8">Belongs to the TonB-dependent receptor family.</text>
</comment>
<dbReference type="InterPro" id="IPR039426">
    <property type="entry name" value="TonB-dep_rcpt-like"/>
</dbReference>
<evidence type="ECO:0000256" key="3">
    <source>
        <dbReference type="ARBA" id="ARBA00022452"/>
    </source>
</evidence>
<comment type="caution">
    <text evidence="11">The sequence shown here is derived from an EMBL/GenBank/DDBJ whole genome shotgun (WGS) entry which is preliminary data.</text>
</comment>
<dbReference type="OrthoDB" id="9757908at2"/>
<dbReference type="EMBL" id="QKTW01000009">
    <property type="protein sequence ID" value="PZF73786.1"/>
    <property type="molecule type" value="Genomic_DNA"/>
</dbReference>
<dbReference type="GO" id="GO:0009279">
    <property type="term" value="C:cell outer membrane"/>
    <property type="evidence" value="ECO:0007669"/>
    <property type="project" value="UniProtKB-SubCell"/>
</dbReference>